<evidence type="ECO:0000313" key="1">
    <source>
        <dbReference type="EMBL" id="OAA61401.1"/>
    </source>
</evidence>
<organism evidence="1 2">
    <name type="scientific">Cordyceps fumosorosea (strain ARSEF 2679)</name>
    <name type="common">Isaria fumosorosea</name>
    <dbReference type="NCBI Taxonomy" id="1081104"/>
    <lineage>
        <taxon>Eukaryota</taxon>
        <taxon>Fungi</taxon>
        <taxon>Dikarya</taxon>
        <taxon>Ascomycota</taxon>
        <taxon>Pezizomycotina</taxon>
        <taxon>Sordariomycetes</taxon>
        <taxon>Hypocreomycetidae</taxon>
        <taxon>Hypocreales</taxon>
        <taxon>Cordycipitaceae</taxon>
        <taxon>Cordyceps</taxon>
    </lineage>
</organism>
<dbReference type="EMBL" id="AZHB01000013">
    <property type="protein sequence ID" value="OAA61401.1"/>
    <property type="molecule type" value="Genomic_DNA"/>
</dbReference>
<dbReference type="AlphaFoldDB" id="A0A167UB18"/>
<dbReference type="Proteomes" id="UP000076744">
    <property type="component" value="Unassembled WGS sequence"/>
</dbReference>
<name>A0A167UB18_CORFA</name>
<dbReference type="OrthoDB" id="4868839at2759"/>
<dbReference type="GeneID" id="30021772"/>
<dbReference type="RefSeq" id="XP_018703656.1">
    <property type="nucleotide sequence ID" value="XM_018849085.1"/>
</dbReference>
<protein>
    <submittedName>
        <fullName evidence="1">Uncharacterized protein</fullName>
    </submittedName>
</protein>
<reference evidence="1 2" key="1">
    <citation type="journal article" date="2016" name="Genome Biol. Evol.">
        <title>Divergent and convergent evolution of fungal pathogenicity.</title>
        <authorList>
            <person name="Shang Y."/>
            <person name="Xiao G."/>
            <person name="Zheng P."/>
            <person name="Cen K."/>
            <person name="Zhan S."/>
            <person name="Wang C."/>
        </authorList>
    </citation>
    <scope>NUCLEOTIDE SEQUENCE [LARGE SCALE GENOMIC DNA]</scope>
    <source>
        <strain evidence="1 2">ARSEF 2679</strain>
    </source>
</reference>
<accession>A0A167UB18</accession>
<gene>
    <name evidence="1" type="ORF">ISF_05480</name>
</gene>
<evidence type="ECO:0000313" key="2">
    <source>
        <dbReference type="Proteomes" id="UP000076744"/>
    </source>
</evidence>
<proteinExistence type="predicted"/>
<comment type="caution">
    <text evidence="1">The sequence shown here is derived from an EMBL/GenBank/DDBJ whole genome shotgun (WGS) entry which is preliminary data.</text>
</comment>
<keyword evidence="2" id="KW-1185">Reference proteome</keyword>
<sequence>MHRHQRTEPPPPKRKIPEAFAMHTARPLHAVTKPSLPLAMLKNNFRTTVTPLDFATGKPLNSDSPVLLDLASVAYMRDFVSRGKPWANGLDDFFSDPPKASETRAMVGYRVATDFADTLSAWVENCESQKAEDSLLFSSPWRMYSDRAATKWLGAHDGDEYIWRCGTAFHSLQPFIPGQGWRPCDPRFPHAICYAIDSTPFDTKNEVIRTSEFKTIVFLALANHIKAEYNHLDSFGVTVISFWDHDVRIVQGLVNLRTRNIDLRVSPVQHFPRGIRLQDGSVDPRFLTLLSYNCGKVNPLPK</sequence>